<protein>
    <submittedName>
        <fullName evidence="1">Uncharacterized protein</fullName>
    </submittedName>
</protein>
<gene>
    <name evidence="1" type="ORF">HMPREF1541_03081</name>
</gene>
<dbReference type="Proteomes" id="UP000030752">
    <property type="component" value="Unassembled WGS sequence"/>
</dbReference>
<name>W2RX96_CYPE1</name>
<sequence>MANEPFRHEIRTAALAHSIWQPPLDEVTFRQTAVELALASNECPVDADIGLNTPHDDTCLFPGPTPTPKQPRDHSRYLLSLHIEHRLANDFALISATQEAVFSVTAACIEEQPHPSASQHLGVLTLRLAANEGISDSLKASLLEIWSTLSSQDQSTSIQRADLIFDKIIYLNRTRILQRARKAVGHPPIFREKGRLRTNKDDKLLRAFARMRKENLTPDIGEAFVERATALNAQLLALLETMSVDDAEHAAPEVLTKLGAVSKACFNVTTSCGEGQKRLPFKHLLAAAGLDQKTWLKNKHVVEIDKIGAYWRIAQSLVHIFRKITKGRPASLPSLELRIEGVQPYKSIVQGPSIQGRDMACYIHAEIQLLVHYLSGPGEGRNRAQPSPPPPRVIGASKSACFLCYLCISCHGGMASPATHGRLYDQWTIPDLAEYTPDQVAVLRHTIAAMHEAMLRLRAAYSLKRPRDFPMTSRTDLDRVSMFTAEDSNPAEEGIQRRGSGSVRTSEAVEGPEAIDHSVALHQIVRTNVSRDFRTGSAYTGHPGLNVGPASSMPLEKEWQAEPQKSPSCSTTLITRLGSGLRKLLHIEEKQSKS</sequence>
<dbReference type="InterPro" id="IPR027796">
    <property type="entry name" value="OTT_1508_deam-like"/>
</dbReference>
<proteinExistence type="predicted"/>
<reference evidence="1 2" key="1">
    <citation type="submission" date="2013-03" db="EMBL/GenBank/DDBJ databases">
        <title>The Genome Sequence of Phialophora europaea CBS 101466.</title>
        <authorList>
            <consortium name="The Broad Institute Genomics Platform"/>
            <person name="Cuomo C."/>
            <person name="de Hoog S."/>
            <person name="Gorbushina A."/>
            <person name="Walker B."/>
            <person name="Young S.K."/>
            <person name="Zeng Q."/>
            <person name="Gargeya S."/>
            <person name="Fitzgerald M."/>
            <person name="Haas B."/>
            <person name="Abouelleil A."/>
            <person name="Allen A.W."/>
            <person name="Alvarado L."/>
            <person name="Arachchi H.M."/>
            <person name="Berlin A.M."/>
            <person name="Chapman S.B."/>
            <person name="Gainer-Dewar J."/>
            <person name="Goldberg J."/>
            <person name="Griggs A."/>
            <person name="Gujja S."/>
            <person name="Hansen M."/>
            <person name="Howarth C."/>
            <person name="Imamovic A."/>
            <person name="Ireland A."/>
            <person name="Larimer J."/>
            <person name="McCowan C."/>
            <person name="Murphy C."/>
            <person name="Pearson M."/>
            <person name="Poon T.W."/>
            <person name="Priest M."/>
            <person name="Roberts A."/>
            <person name="Saif S."/>
            <person name="Shea T."/>
            <person name="Sisk P."/>
            <person name="Sykes S."/>
            <person name="Wortman J."/>
            <person name="Nusbaum C."/>
            <person name="Birren B."/>
        </authorList>
    </citation>
    <scope>NUCLEOTIDE SEQUENCE [LARGE SCALE GENOMIC DNA]</scope>
    <source>
        <strain evidence="1 2">CBS 101466</strain>
    </source>
</reference>
<dbReference type="VEuPathDB" id="FungiDB:HMPREF1541_03081"/>
<dbReference type="GeneID" id="19970420"/>
<dbReference type="RefSeq" id="XP_008715655.1">
    <property type="nucleotide sequence ID" value="XM_008717433.1"/>
</dbReference>
<dbReference type="OrthoDB" id="4851849at2759"/>
<dbReference type="HOGENOM" id="CLU_459279_0_0_1"/>
<evidence type="ECO:0000313" key="1">
    <source>
        <dbReference type="EMBL" id="ETN41146.1"/>
    </source>
</evidence>
<accession>W2RX96</accession>
<evidence type="ECO:0000313" key="2">
    <source>
        <dbReference type="Proteomes" id="UP000030752"/>
    </source>
</evidence>
<keyword evidence="2" id="KW-1185">Reference proteome</keyword>
<organism evidence="1 2">
    <name type="scientific">Cyphellophora europaea (strain CBS 101466)</name>
    <name type="common">Phialophora europaea</name>
    <dbReference type="NCBI Taxonomy" id="1220924"/>
    <lineage>
        <taxon>Eukaryota</taxon>
        <taxon>Fungi</taxon>
        <taxon>Dikarya</taxon>
        <taxon>Ascomycota</taxon>
        <taxon>Pezizomycotina</taxon>
        <taxon>Eurotiomycetes</taxon>
        <taxon>Chaetothyriomycetidae</taxon>
        <taxon>Chaetothyriales</taxon>
        <taxon>Cyphellophoraceae</taxon>
        <taxon>Cyphellophora</taxon>
    </lineage>
</organism>
<dbReference type="InParanoid" id="W2RX96"/>
<dbReference type="Pfam" id="PF14441">
    <property type="entry name" value="OTT_1508_deam"/>
    <property type="match status" value="1"/>
</dbReference>
<dbReference type="eggNOG" id="ENOG502RXAF">
    <property type="taxonomic scope" value="Eukaryota"/>
</dbReference>
<dbReference type="EMBL" id="KB822719">
    <property type="protein sequence ID" value="ETN41146.1"/>
    <property type="molecule type" value="Genomic_DNA"/>
</dbReference>
<dbReference type="AlphaFoldDB" id="W2RX96"/>